<gene>
    <name evidence="2" type="ORF">Slati_0494900</name>
</gene>
<feature type="region of interest" description="Disordered" evidence="1">
    <location>
        <begin position="192"/>
        <end position="222"/>
    </location>
</feature>
<reference evidence="2" key="1">
    <citation type="submission" date="2020-06" db="EMBL/GenBank/DDBJ databases">
        <authorList>
            <person name="Li T."/>
            <person name="Hu X."/>
            <person name="Zhang T."/>
            <person name="Song X."/>
            <person name="Zhang H."/>
            <person name="Dai N."/>
            <person name="Sheng W."/>
            <person name="Hou X."/>
            <person name="Wei L."/>
        </authorList>
    </citation>
    <scope>NUCLEOTIDE SEQUENCE</scope>
    <source>
        <strain evidence="2">KEN1</strain>
        <tissue evidence="2">Leaf</tissue>
    </source>
</reference>
<evidence type="ECO:0000313" key="2">
    <source>
        <dbReference type="EMBL" id="KAL0458677.1"/>
    </source>
</evidence>
<comment type="caution">
    <text evidence="2">The sequence shown here is derived from an EMBL/GenBank/DDBJ whole genome shotgun (WGS) entry which is preliminary data.</text>
</comment>
<sequence length="222" mass="25951">MAKLLAKIVQAEKSRKWVEGMASLYFFMEFSIPWIWKWLPEVGITLQKIPCIKRKFCSKFWNKLMQIDPETKKYYGQEIINEMEEKLQGYKILAEKEENQAPNPFEHISQRIRNKKGVITKDQMIEEYLNQMKKDLKKNLYGIASPMEISSKDGENKFSCLAGESQDPFEDFTNEELLDNLFQGIRENLKGKSKMAISNPLTKRTNKNSQNQNPKKVVSPES</sequence>
<dbReference type="AlphaFoldDB" id="A0AAW2XXE2"/>
<organism evidence="2">
    <name type="scientific">Sesamum latifolium</name>
    <dbReference type="NCBI Taxonomy" id="2727402"/>
    <lineage>
        <taxon>Eukaryota</taxon>
        <taxon>Viridiplantae</taxon>
        <taxon>Streptophyta</taxon>
        <taxon>Embryophyta</taxon>
        <taxon>Tracheophyta</taxon>
        <taxon>Spermatophyta</taxon>
        <taxon>Magnoliopsida</taxon>
        <taxon>eudicotyledons</taxon>
        <taxon>Gunneridae</taxon>
        <taxon>Pentapetalae</taxon>
        <taxon>asterids</taxon>
        <taxon>lamiids</taxon>
        <taxon>Lamiales</taxon>
        <taxon>Pedaliaceae</taxon>
        <taxon>Sesamum</taxon>
    </lineage>
</organism>
<accession>A0AAW2XXE2</accession>
<evidence type="ECO:0000256" key="1">
    <source>
        <dbReference type="SAM" id="MobiDB-lite"/>
    </source>
</evidence>
<protein>
    <submittedName>
        <fullName evidence="2">Uncharacterized protein</fullName>
    </submittedName>
</protein>
<dbReference type="EMBL" id="JACGWN010000002">
    <property type="protein sequence ID" value="KAL0458677.1"/>
    <property type="molecule type" value="Genomic_DNA"/>
</dbReference>
<name>A0AAW2XXE2_9LAMI</name>
<feature type="compositionally biased region" description="Polar residues" evidence="1">
    <location>
        <begin position="199"/>
        <end position="214"/>
    </location>
</feature>
<reference evidence="2" key="2">
    <citation type="journal article" date="2024" name="Plant">
        <title>Genomic evolution and insights into agronomic trait innovations of Sesamum species.</title>
        <authorList>
            <person name="Miao H."/>
            <person name="Wang L."/>
            <person name="Qu L."/>
            <person name="Liu H."/>
            <person name="Sun Y."/>
            <person name="Le M."/>
            <person name="Wang Q."/>
            <person name="Wei S."/>
            <person name="Zheng Y."/>
            <person name="Lin W."/>
            <person name="Duan Y."/>
            <person name="Cao H."/>
            <person name="Xiong S."/>
            <person name="Wang X."/>
            <person name="Wei L."/>
            <person name="Li C."/>
            <person name="Ma Q."/>
            <person name="Ju M."/>
            <person name="Zhao R."/>
            <person name="Li G."/>
            <person name="Mu C."/>
            <person name="Tian Q."/>
            <person name="Mei H."/>
            <person name="Zhang T."/>
            <person name="Gao T."/>
            <person name="Zhang H."/>
        </authorList>
    </citation>
    <scope>NUCLEOTIDE SEQUENCE</scope>
    <source>
        <strain evidence="2">KEN1</strain>
    </source>
</reference>
<proteinExistence type="predicted"/>